<keyword evidence="2" id="KW-1185">Reference proteome</keyword>
<dbReference type="EMBL" id="CP018799">
    <property type="protein sequence ID" value="ATX79928.1"/>
    <property type="molecule type" value="Genomic_DNA"/>
</dbReference>
<evidence type="ECO:0000313" key="2">
    <source>
        <dbReference type="Proteomes" id="UP000231701"/>
    </source>
</evidence>
<evidence type="ECO:0000313" key="1">
    <source>
        <dbReference type="EMBL" id="ATX79928.1"/>
    </source>
</evidence>
<accession>A0A2K8KY86</accession>
<reference evidence="1 2" key="1">
    <citation type="submission" date="2016-12" db="EMBL/GenBank/DDBJ databases">
        <title>Isolation and genomic insights into novel planktonic Zetaproteobacteria from stratified waters of the Chesapeake Bay.</title>
        <authorList>
            <person name="McAllister S.M."/>
            <person name="Kato S."/>
            <person name="Chan C.S."/>
            <person name="Chiu B.K."/>
            <person name="Field E.K."/>
        </authorList>
    </citation>
    <scope>NUCLEOTIDE SEQUENCE [LARGE SCALE GENOMIC DNA]</scope>
    <source>
        <strain evidence="1 2">CP-5</strain>
    </source>
</reference>
<protein>
    <recommendedName>
        <fullName evidence="3">PilZ domain-containing protein</fullName>
    </recommendedName>
</protein>
<dbReference type="Gene3D" id="2.40.10.220">
    <property type="entry name" value="predicted glycosyltransferase like domains"/>
    <property type="match status" value="1"/>
</dbReference>
<evidence type="ECO:0008006" key="3">
    <source>
        <dbReference type="Google" id="ProtNLM"/>
    </source>
</evidence>
<organism evidence="1 2">
    <name type="scientific">Mariprofundus aestuarium</name>
    <dbReference type="NCBI Taxonomy" id="1921086"/>
    <lineage>
        <taxon>Bacteria</taxon>
        <taxon>Pseudomonadati</taxon>
        <taxon>Pseudomonadota</taxon>
        <taxon>Candidatius Mariprofundia</taxon>
        <taxon>Mariprofundales</taxon>
        <taxon>Mariprofundaceae</taxon>
        <taxon>Mariprofundus</taxon>
    </lineage>
</organism>
<dbReference type="AlphaFoldDB" id="A0A2K8KY86"/>
<dbReference type="KEGG" id="maes:Ga0123461_1514"/>
<sequence length="129" mass="14561">MPDENFSELRGFDRQPIDFEVEVSGFSQACEPFCDRGVLRDISGGGVGFLTNNPDHYKCDQQLNLQIKLPSLDKMDAFMLCEVVVEWVRSIEPSEFEAEAALIGVSLISEMKFESRQRPSENPEIELGN</sequence>
<dbReference type="OrthoDB" id="5296219at2"/>
<dbReference type="Proteomes" id="UP000231701">
    <property type="component" value="Chromosome"/>
</dbReference>
<proteinExistence type="predicted"/>
<dbReference type="RefSeq" id="WP_100277760.1">
    <property type="nucleotide sequence ID" value="NZ_CP018799.1"/>
</dbReference>
<gene>
    <name evidence="1" type="ORF">Ga0123461_1514</name>
</gene>
<name>A0A2K8KY86_MARES</name>